<feature type="compositionally biased region" description="Basic and acidic residues" evidence="1">
    <location>
        <begin position="155"/>
        <end position="171"/>
    </location>
</feature>
<organism evidence="3 4">
    <name type="scientific">Acaromyces ingoldii</name>
    <dbReference type="NCBI Taxonomy" id="215250"/>
    <lineage>
        <taxon>Eukaryota</taxon>
        <taxon>Fungi</taxon>
        <taxon>Dikarya</taxon>
        <taxon>Basidiomycota</taxon>
        <taxon>Ustilaginomycotina</taxon>
        <taxon>Exobasidiomycetes</taxon>
        <taxon>Exobasidiales</taxon>
        <taxon>Cryptobasidiaceae</taxon>
        <taxon>Acaromyces</taxon>
    </lineage>
</organism>
<evidence type="ECO:0000313" key="4">
    <source>
        <dbReference type="Proteomes" id="UP000245768"/>
    </source>
</evidence>
<dbReference type="InParanoid" id="A0A316YC78"/>
<reference evidence="3 4" key="1">
    <citation type="journal article" date="2018" name="Mol. Biol. Evol.">
        <title>Broad Genomic Sampling Reveals a Smut Pathogenic Ancestry of the Fungal Clade Ustilaginomycotina.</title>
        <authorList>
            <person name="Kijpornyongpan T."/>
            <person name="Mondo S.J."/>
            <person name="Barry K."/>
            <person name="Sandor L."/>
            <person name="Lee J."/>
            <person name="Lipzen A."/>
            <person name="Pangilinan J."/>
            <person name="LaButti K."/>
            <person name="Hainaut M."/>
            <person name="Henrissat B."/>
            <person name="Grigoriev I.V."/>
            <person name="Spatafora J.W."/>
            <person name="Aime M.C."/>
        </authorList>
    </citation>
    <scope>NUCLEOTIDE SEQUENCE [LARGE SCALE GENOMIC DNA]</scope>
    <source>
        <strain evidence="3 4">MCA 4198</strain>
    </source>
</reference>
<feature type="compositionally biased region" description="Pro residues" evidence="1">
    <location>
        <begin position="660"/>
        <end position="671"/>
    </location>
</feature>
<dbReference type="InterPro" id="IPR058933">
    <property type="entry name" value="YMC020W-like_ab_hydrolase"/>
</dbReference>
<evidence type="ECO:0000256" key="1">
    <source>
        <dbReference type="SAM" id="MobiDB-lite"/>
    </source>
</evidence>
<feature type="compositionally biased region" description="Polar residues" evidence="1">
    <location>
        <begin position="210"/>
        <end position="223"/>
    </location>
</feature>
<evidence type="ECO:0000313" key="3">
    <source>
        <dbReference type="EMBL" id="PWN87350.1"/>
    </source>
</evidence>
<evidence type="ECO:0000259" key="2">
    <source>
        <dbReference type="Pfam" id="PF26147"/>
    </source>
</evidence>
<dbReference type="Proteomes" id="UP000245768">
    <property type="component" value="Unassembled WGS sequence"/>
</dbReference>
<feature type="compositionally biased region" description="Polar residues" evidence="1">
    <location>
        <begin position="395"/>
        <end position="404"/>
    </location>
</feature>
<feature type="compositionally biased region" description="Low complexity" evidence="1">
    <location>
        <begin position="640"/>
        <end position="659"/>
    </location>
</feature>
<dbReference type="SUPFAM" id="SSF53474">
    <property type="entry name" value="alpha/beta-Hydrolases"/>
    <property type="match status" value="1"/>
</dbReference>
<dbReference type="EMBL" id="KZ819640">
    <property type="protein sequence ID" value="PWN87350.1"/>
    <property type="molecule type" value="Genomic_DNA"/>
</dbReference>
<protein>
    <recommendedName>
        <fullName evidence="2">YMC020W-like alpha/beta hydrolase domain-containing protein</fullName>
    </recommendedName>
</protein>
<feature type="region of interest" description="Disordered" evidence="1">
    <location>
        <begin position="1"/>
        <end position="104"/>
    </location>
</feature>
<keyword evidence="4" id="KW-1185">Reference proteome</keyword>
<dbReference type="GeneID" id="37047237"/>
<feature type="region of interest" description="Disordered" evidence="1">
    <location>
        <begin position="359"/>
        <end position="501"/>
    </location>
</feature>
<feature type="compositionally biased region" description="Basic and acidic residues" evidence="1">
    <location>
        <begin position="545"/>
        <end position="569"/>
    </location>
</feature>
<feature type="compositionally biased region" description="Low complexity" evidence="1">
    <location>
        <begin position="571"/>
        <end position="584"/>
    </location>
</feature>
<feature type="region of interest" description="Disordered" evidence="1">
    <location>
        <begin position="1160"/>
        <end position="1186"/>
    </location>
</feature>
<dbReference type="OrthoDB" id="5598028at2759"/>
<dbReference type="Pfam" id="PF26147">
    <property type="entry name" value="AB_HYDROLASE_YMC0-YMC35"/>
    <property type="match status" value="1"/>
</dbReference>
<gene>
    <name evidence="3" type="ORF">FA10DRAFT_304136</name>
</gene>
<dbReference type="AlphaFoldDB" id="A0A316YC78"/>
<feature type="compositionally biased region" description="Polar residues" evidence="1">
    <location>
        <begin position="83"/>
        <end position="94"/>
    </location>
</feature>
<dbReference type="PANTHER" id="PTHR47349">
    <property type="entry name" value="CHROMOSOME 8, WHOLE GENOME SHOTGUN SEQUENCE"/>
    <property type="match status" value="1"/>
</dbReference>
<dbReference type="InterPro" id="IPR058934">
    <property type="entry name" value="YMC020W-like"/>
</dbReference>
<feature type="region of interest" description="Disordered" evidence="1">
    <location>
        <begin position="116"/>
        <end position="344"/>
    </location>
</feature>
<feature type="compositionally biased region" description="Basic and acidic residues" evidence="1">
    <location>
        <begin position="527"/>
        <end position="537"/>
    </location>
</feature>
<feature type="compositionally biased region" description="Low complexity" evidence="1">
    <location>
        <begin position="228"/>
        <end position="249"/>
    </location>
</feature>
<dbReference type="RefSeq" id="XP_025374548.1">
    <property type="nucleotide sequence ID" value="XM_025525321.1"/>
</dbReference>
<feature type="domain" description="YMC020W-like alpha/beta hydrolase" evidence="2">
    <location>
        <begin position="778"/>
        <end position="1120"/>
    </location>
</feature>
<accession>A0A316YC78</accession>
<feature type="compositionally biased region" description="Polar residues" evidence="1">
    <location>
        <begin position="306"/>
        <end position="315"/>
    </location>
</feature>
<feature type="compositionally biased region" description="Low complexity" evidence="1">
    <location>
        <begin position="1174"/>
        <end position="1186"/>
    </location>
</feature>
<feature type="compositionally biased region" description="Basic and acidic residues" evidence="1">
    <location>
        <begin position="447"/>
        <end position="456"/>
    </location>
</feature>
<sequence>MPGDQRGDAPPGRRAPPKGDPNSRLLSPSVAPSSSASSVYSASPSSRPVSMLSPARAATPSSSHATVSFVGSHRTQIDDRPSLSPSNSNATTTGPGAAMSRLKRVASNASVASLIAQRKQTPLGGGGGGDGSSSRAVSVIESPSPKPQQEQEEVEAPKHLEPGTGQDEEHNGGQGLTVKRRRPGEAQASVNKAARRRTWFGFAPMESDNADSSTEPGQQSQGTESEAKAPSAAEEAMPPAEEEAQASSSRQPTEDALDEHQQGTLKATAEASRPPARGWIPWRGPTSAPQAPREDSMQTTPPPTPANQLQGSQNGLPLDGKSGSPSEPSAAPVPPPNAAEPALASYTGTIRRLWSGAEGVASSSGLGWPAWGRGADAQANGDAMDTSADGVPTSGPDQQPQLANQGEAVSGEAASKDVEMAEPPPKDSFVYRWLPSWGSRPPTSAEEGQKAGETEAKQVVGDGPEEEPRPTAKTPAEQVKEEALSRMSATGSGGTLSAREAVLNPATRSMWVNYFGSRAARPPPRLESGHEGPEVMKIDLPSVEPPRESKKEELIFQRQTKADISREVSPKASSSNLKALAALKTTKEPAPAGKDQKQNGTSDSDAERLPVNKPDPAAPTSRPSTPLTGNKDLARKVTKAAAATAAANKQRDPSSSSQQPPKPKQPPPPNLILPTFEDVFTRPPRSLPPSVGVLERTLSAVNSYLFSTPPDPNRIRTKPAHSRHRKVSLLSLGGRSAIDGGNANGRVGEEAHEYAMAEEAEQRLPRLWSVMGDKERASTRGCRGVHKVAVIGVHGWFSKGPLRNVFGEPTGTSTKFSSMMAAAVHKHFRDAGAVLKDEDISVIALEGDGRVSERVDKLFAALLGNQKHVQAIAEADALFVAAHSQGSIVATHLLARLIEQGHVNARKTRTALLAMCGIHHGPFPHLSTNTISSYYLNTFETPAAKELFEFQTSSTSVSQQYQAALKIIIGAGVKLIYVASLDDQVVPLYSALHSSVSHPSILRALYCDGQAFPRVDFLTNLLSFCVAVRNAGLTDHGLLTLLSASVAGSLYGGLGHSLVYEEANTYSLAVRYLFEVTSPRAEPCTKSSEGGPPAIRAESFEAQRWNPYALPWSLRGLLEDPQVRDIFGQDIEKLLHDYTEWQPSTKTLKDVQFRLEPMRLVQQRRGTTTREHTSASGTSTPSSSKL</sequence>
<feature type="region of interest" description="Disordered" evidence="1">
    <location>
        <begin position="518"/>
        <end position="688"/>
    </location>
</feature>
<name>A0A316YC78_9BASI</name>
<feature type="compositionally biased region" description="Low complexity" evidence="1">
    <location>
        <begin position="23"/>
        <end position="54"/>
    </location>
</feature>
<proteinExistence type="predicted"/>
<dbReference type="PANTHER" id="PTHR47349:SF1">
    <property type="entry name" value="AER328WP"/>
    <property type="match status" value="1"/>
</dbReference>
<dbReference type="InterPro" id="IPR029058">
    <property type="entry name" value="AB_hydrolase_fold"/>
</dbReference>